<dbReference type="EMBL" id="CP108188">
    <property type="protein sequence ID" value="WTR74147.1"/>
    <property type="molecule type" value="Genomic_DNA"/>
</dbReference>
<accession>A0ABZ1LIB2</accession>
<gene>
    <name evidence="2" type="ORF">OG814_35125</name>
</gene>
<dbReference type="RefSeq" id="WP_398166450.1">
    <property type="nucleotide sequence ID" value="NZ_CP108188.1"/>
</dbReference>
<keyword evidence="3" id="KW-1185">Reference proteome</keyword>
<protein>
    <submittedName>
        <fullName evidence="2">Peptidase inhibitor family I36 protein</fullName>
    </submittedName>
</protein>
<reference evidence="2 3" key="1">
    <citation type="submission" date="2022-10" db="EMBL/GenBank/DDBJ databases">
        <title>The complete genomes of actinobacterial strains from the NBC collection.</title>
        <authorList>
            <person name="Joergensen T.S."/>
            <person name="Alvarez Arevalo M."/>
            <person name="Sterndorff E.B."/>
            <person name="Faurdal D."/>
            <person name="Vuksanovic O."/>
            <person name="Mourched A.-S."/>
            <person name="Charusanti P."/>
            <person name="Shaw S."/>
            <person name="Blin K."/>
            <person name="Weber T."/>
        </authorList>
    </citation>
    <scope>NUCLEOTIDE SEQUENCE [LARGE SCALE GENOMIC DNA]</scope>
    <source>
        <strain evidence="2 3">NBC_00123</strain>
    </source>
</reference>
<evidence type="ECO:0000313" key="2">
    <source>
        <dbReference type="EMBL" id="WTR74147.1"/>
    </source>
</evidence>
<evidence type="ECO:0000256" key="1">
    <source>
        <dbReference type="SAM" id="SignalP"/>
    </source>
</evidence>
<keyword evidence="1" id="KW-0732">Signal</keyword>
<dbReference type="Pfam" id="PF03995">
    <property type="entry name" value="Inhibitor_I36"/>
    <property type="match status" value="1"/>
</dbReference>
<name>A0ABZ1LIB2_9ACTN</name>
<proteinExistence type="predicted"/>
<sequence>MNRPGAKSRTRTRPPRVRAPIAAAASAAALALAALTPATAHAAPTPATALAARSADCPSGALCLFSERDFGGDRLPVSSLTGGGTCVSLVDHGWAGRVESAVNTHTTGAVLFPGDGCLGGPYQVAAGAGVADLGTFVPLSVWVPGRTA</sequence>
<organism evidence="2 3">
    <name type="scientific">Streptomyces zaomyceticus</name>
    <dbReference type="NCBI Taxonomy" id="68286"/>
    <lineage>
        <taxon>Bacteria</taxon>
        <taxon>Bacillati</taxon>
        <taxon>Actinomycetota</taxon>
        <taxon>Actinomycetes</taxon>
        <taxon>Kitasatosporales</taxon>
        <taxon>Streptomycetaceae</taxon>
        <taxon>Streptomyces</taxon>
    </lineage>
</organism>
<feature type="signal peptide" evidence="1">
    <location>
        <begin position="1"/>
        <end position="42"/>
    </location>
</feature>
<dbReference type="Proteomes" id="UP001622594">
    <property type="component" value="Chromosome"/>
</dbReference>
<evidence type="ECO:0000313" key="3">
    <source>
        <dbReference type="Proteomes" id="UP001622594"/>
    </source>
</evidence>
<feature type="chain" id="PRO_5046488620" evidence="1">
    <location>
        <begin position="43"/>
        <end position="148"/>
    </location>
</feature>